<evidence type="ECO:0000313" key="2">
    <source>
        <dbReference type="EMBL" id="CCX05477.1"/>
    </source>
</evidence>
<feature type="transmembrane region" description="Helical" evidence="1">
    <location>
        <begin position="27"/>
        <end position="50"/>
    </location>
</feature>
<dbReference type="Proteomes" id="UP000018144">
    <property type="component" value="Unassembled WGS sequence"/>
</dbReference>
<proteinExistence type="predicted"/>
<evidence type="ECO:0000256" key="1">
    <source>
        <dbReference type="SAM" id="Phobius"/>
    </source>
</evidence>
<keyword evidence="1" id="KW-1133">Transmembrane helix</keyword>
<reference evidence="2 3" key="1">
    <citation type="journal article" date="2013" name="PLoS Genet.">
        <title>The genome and development-dependent transcriptomes of Pyronema confluens: a window into fungal evolution.</title>
        <authorList>
            <person name="Traeger S."/>
            <person name="Altegoer F."/>
            <person name="Freitag M."/>
            <person name="Gabaldon T."/>
            <person name="Kempken F."/>
            <person name="Kumar A."/>
            <person name="Marcet-Houben M."/>
            <person name="Poggeler S."/>
            <person name="Stajich J.E."/>
            <person name="Nowrousian M."/>
        </authorList>
    </citation>
    <scope>NUCLEOTIDE SEQUENCE [LARGE SCALE GENOMIC DNA]</scope>
    <source>
        <strain evidence="3">CBS 100304</strain>
        <tissue evidence="2">Vegetative mycelium</tissue>
    </source>
</reference>
<dbReference type="EMBL" id="HF935255">
    <property type="protein sequence ID" value="CCX05477.1"/>
    <property type="molecule type" value="Genomic_DNA"/>
</dbReference>
<keyword evidence="1" id="KW-0812">Transmembrane</keyword>
<protein>
    <submittedName>
        <fullName evidence="2">Uncharacterized protein</fullName>
    </submittedName>
</protein>
<keyword evidence="3" id="KW-1185">Reference proteome</keyword>
<name>U4KVW8_PYROM</name>
<organism evidence="2 3">
    <name type="scientific">Pyronema omphalodes (strain CBS 100304)</name>
    <name type="common">Pyronema confluens</name>
    <dbReference type="NCBI Taxonomy" id="1076935"/>
    <lineage>
        <taxon>Eukaryota</taxon>
        <taxon>Fungi</taxon>
        <taxon>Dikarya</taxon>
        <taxon>Ascomycota</taxon>
        <taxon>Pezizomycotina</taxon>
        <taxon>Pezizomycetes</taxon>
        <taxon>Pezizales</taxon>
        <taxon>Pyronemataceae</taxon>
        <taxon>Pyronema</taxon>
    </lineage>
</organism>
<keyword evidence="1" id="KW-0472">Membrane</keyword>
<gene>
    <name evidence="2" type="ORF">PCON_05064</name>
</gene>
<accession>U4KVW8</accession>
<evidence type="ECO:0000313" key="3">
    <source>
        <dbReference type="Proteomes" id="UP000018144"/>
    </source>
</evidence>
<dbReference type="AlphaFoldDB" id="U4KVW8"/>
<sequence>MHYKTRLLVMRDASHPFARRVSLLPKIAFSIVPACQFIFLYCGVIVLCLCA</sequence>